<proteinExistence type="predicted"/>
<dbReference type="InterPro" id="IPR036291">
    <property type="entry name" value="NAD(P)-bd_dom_sf"/>
</dbReference>
<feature type="domain" description="Protein kinase" evidence="7">
    <location>
        <begin position="1"/>
        <end position="276"/>
    </location>
</feature>
<dbReference type="SUPFAM" id="SSF56112">
    <property type="entry name" value="Protein kinase-like (PK-like)"/>
    <property type="match status" value="1"/>
</dbReference>
<feature type="compositionally biased region" description="Low complexity" evidence="6">
    <location>
        <begin position="301"/>
        <end position="312"/>
    </location>
</feature>
<dbReference type="EMBL" id="VCAU01000130">
    <property type="protein sequence ID" value="KAF9884204.1"/>
    <property type="molecule type" value="Genomic_DNA"/>
</dbReference>
<evidence type="ECO:0000256" key="2">
    <source>
        <dbReference type="ARBA" id="ARBA00022679"/>
    </source>
</evidence>
<keyword evidence="1" id="KW-0723">Serine/threonine-protein kinase</keyword>
<dbReference type="InterPro" id="IPR002347">
    <property type="entry name" value="SDR_fam"/>
</dbReference>
<keyword evidence="5" id="KW-0067">ATP-binding</keyword>
<dbReference type="GO" id="GO:0005634">
    <property type="term" value="C:nucleus"/>
    <property type="evidence" value="ECO:0007669"/>
    <property type="project" value="TreeGrafter"/>
</dbReference>
<organism evidence="8 9">
    <name type="scientific">Aspergillus nanangensis</name>
    <dbReference type="NCBI Taxonomy" id="2582783"/>
    <lineage>
        <taxon>Eukaryota</taxon>
        <taxon>Fungi</taxon>
        <taxon>Dikarya</taxon>
        <taxon>Ascomycota</taxon>
        <taxon>Pezizomycotina</taxon>
        <taxon>Eurotiomycetes</taxon>
        <taxon>Eurotiomycetidae</taxon>
        <taxon>Eurotiales</taxon>
        <taxon>Aspergillaceae</taxon>
        <taxon>Aspergillus</taxon>
        <taxon>Aspergillus subgen. Circumdati</taxon>
    </lineage>
</organism>
<sequence length="377" mass="42469">MYASAKHGCVGLTRSLAQTAYQAGIRVNCICPGSVSTGLLQQEEWEDFGKGEFTPIGKVVEAVEAFLEDESLYGVAAELIQGRRYFRPPPEHWDPVMKRIIAQEISRNGFQVCVADFSIAEVDNEVHNHLVVTRPYRPPEVILQCPWGLPVDIWSIGCIMIELLLGMRLFTVNDDVVHLALMQKFTRSLYGKPQAPERRPKVPKDLCDRILAIYGMKPEERIREADDLKHSWLEEPQAQKRTLQVPEDLRDLLQRIFVMDPEKRITAADALKHKCFTKLEDNQRLRKSNSTNIPKGDGLLSPPISTTSTPTDPTDKGLRKSNSTPQQLPGPSIPPTTSIPKGLRPKSNISDIDLILNIVAMVLISKRQRQIVTHLIF</sequence>
<dbReference type="PRINTS" id="PR00081">
    <property type="entry name" value="GDHRDH"/>
</dbReference>
<keyword evidence="3" id="KW-0547">Nucleotide-binding</keyword>
<evidence type="ECO:0000256" key="6">
    <source>
        <dbReference type="SAM" id="MobiDB-lite"/>
    </source>
</evidence>
<dbReference type="GO" id="GO:0005524">
    <property type="term" value="F:ATP binding"/>
    <property type="evidence" value="ECO:0007669"/>
    <property type="project" value="UniProtKB-KW"/>
</dbReference>
<dbReference type="Gene3D" id="1.10.510.10">
    <property type="entry name" value="Transferase(Phosphotransferase) domain 1"/>
    <property type="match status" value="2"/>
</dbReference>
<evidence type="ECO:0000256" key="4">
    <source>
        <dbReference type="ARBA" id="ARBA00022777"/>
    </source>
</evidence>
<keyword evidence="2" id="KW-0808">Transferase</keyword>
<evidence type="ECO:0000313" key="8">
    <source>
        <dbReference type="EMBL" id="KAF9884204.1"/>
    </source>
</evidence>
<evidence type="ECO:0000256" key="1">
    <source>
        <dbReference type="ARBA" id="ARBA00022527"/>
    </source>
</evidence>
<reference evidence="8" key="2">
    <citation type="submission" date="2020-02" db="EMBL/GenBank/DDBJ databases">
        <authorList>
            <person name="Gilchrist C.L.M."/>
            <person name="Chooi Y.-H."/>
        </authorList>
    </citation>
    <scope>NUCLEOTIDE SEQUENCE</scope>
    <source>
        <strain evidence="8">MST-FP2251</strain>
    </source>
</reference>
<dbReference type="InterPro" id="IPR000719">
    <property type="entry name" value="Prot_kinase_dom"/>
</dbReference>
<protein>
    <submittedName>
        <fullName evidence="8">Dual specificity protein kinase kns1</fullName>
    </submittedName>
</protein>
<reference evidence="8" key="1">
    <citation type="journal article" date="2019" name="Beilstein J. Org. Chem.">
        <title>Nanangenines: drimane sesquiterpenoids as the dominant metabolite cohort of a novel Australian fungus, Aspergillus nanangensis.</title>
        <authorList>
            <person name="Lacey H.J."/>
            <person name="Gilchrist C.L.M."/>
            <person name="Crombie A."/>
            <person name="Kalaitzis J.A."/>
            <person name="Vuong D."/>
            <person name="Rutledge P.J."/>
            <person name="Turner P."/>
            <person name="Pitt J.I."/>
            <person name="Lacey E."/>
            <person name="Chooi Y.H."/>
            <person name="Piggott A.M."/>
        </authorList>
    </citation>
    <scope>NUCLEOTIDE SEQUENCE</scope>
    <source>
        <strain evidence="8">MST-FP2251</strain>
    </source>
</reference>
<keyword evidence="4 8" id="KW-0418">Kinase</keyword>
<dbReference type="GO" id="GO:0043484">
    <property type="term" value="P:regulation of RNA splicing"/>
    <property type="evidence" value="ECO:0007669"/>
    <property type="project" value="TreeGrafter"/>
</dbReference>
<dbReference type="AlphaFoldDB" id="A0AAD4GNI4"/>
<dbReference type="PROSITE" id="PS50011">
    <property type="entry name" value="PROTEIN_KINASE_DOM"/>
    <property type="match status" value="1"/>
</dbReference>
<evidence type="ECO:0000313" key="9">
    <source>
        <dbReference type="Proteomes" id="UP001194746"/>
    </source>
</evidence>
<dbReference type="SUPFAM" id="SSF51735">
    <property type="entry name" value="NAD(P)-binding Rossmann-fold domains"/>
    <property type="match status" value="1"/>
</dbReference>
<comment type="caution">
    <text evidence="8">The sequence shown here is derived from an EMBL/GenBank/DDBJ whole genome shotgun (WGS) entry which is preliminary data.</text>
</comment>
<dbReference type="GO" id="GO:0004674">
    <property type="term" value="F:protein serine/threonine kinase activity"/>
    <property type="evidence" value="ECO:0007669"/>
    <property type="project" value="UniProtKB-KW"/>
</dbReference>
<dbReference type="Proteomes" id="UP001194746">
    <property type="component" value="Unassembled WGS sequence"/>
</dbReference>
<dbReference type="Pfam" id="PF00069">
    <property type="entry name" value="Pkinase"/>
    <property type="match status" value="1"/>
</dbReference>
<dbReference type="PANTHER" id="PTHR45646:SF11">
    <property type="entry name" value="SERINE_THREONINE-PROTEIN KINASE DOA"/>
    <property type="match status" value="1"/>
</dbReference>
<keyword evidence="9" id="KW-1185">Reference proteome</keyword>
<dbReference type="SMART" id="SM00220">
    <property type="entry name" value="S_TKc"/>
    <property type="match status" value="1"/>
</dbReference>
<dbReference type="PANTHER" id="PTHR45646">
    <property type="entry name" value="SERINE/THREONINE-PROTEIN KINASE DOA-RELATED"/>
    <property type="match status" value="1"/>
</dbReference>
<feature type="region of interest" description="Disordered" evidence="6">
    <location>
        <begin position="286"/>
        <end position="344"/>
    </location>
</feature>
<accession>A0AAD4GNI4</accession>
<dbReference type="InterPro" id="IPR051175">
    <property type="entry name" value="CLK_kinases"/>
</dbReference>
<name>A0AAD4GNI4_ASPNN</name>
<evidence type="ECO:0000259" key="7">
    <source>
        <dbReference type="PROSITE" id="PS50011"/>
    </source>
</evidence>
<gene>
    <name evidence="8" type="primary">KNS1_1</name>
    <name evidence="8" type="ORF">FE257_002195</name>
</gene>
<evidence type="ECO:0000256" key="5">
    <source>
        <dbReference type="ARBA" id="ARBA00022840"/>
    </source>
</evidence>
<dbReference type="Pfam" id="PF00106">
    <property type="entry name" value="adh_short"/>
    <property type="match status" value="1"/>
</dbReference>
<evidence type="ECO:0000256" key="3">
    <source>
        <dbReference type="ARBA" id="ARBA00022741"/>
    </source>
</evidence>
<dbReference type="Gene3D" id="3.40.50.720">
    <property type="entry name" value="NAD(P)-binding Rossmann-like Domain"/>
    <property type="match status" value="1"/>
</dbReference>
<dbReference type="InterPro" id="IPR011009">
    <property type="entry name" value="Kinase-like_dom_sf"/>
</dbReference>